<accession>A0A2J8AJ52</accession>
<protein>
    <recommendedName>
        <fullName evidence="1">YqaJ viral recombinase domain-containing protein</fullName>
    </recommendedName>
</protein>
<feature type="domain" description="YqaJ viral recombinase" evidence="1">
    <location>
        <begin position="2"/>
        <end position="77"/>
    </location>
</feature>
<dbReference type="Pfam" id="PF09588">
    <property type="entry name" value="YqaJ"/>
    <property type="match status" value="1"/>
</dbReference>
<dbReference type="InterPro" id="IPR011604">
    <property type="entry name" value="PDDEXK-like_dom_sf"/>
</dbReference>
<evidence type="ECO:0000313" key="3">
    <source>
        <dbReference type="EMBL" id="PNH12552.1"/>
    </source>
</evidence>
<dbReference type="InterPro" id="IPR011335">
    <property type="entry name" value="Restrct_endonuc-II-like"/>
</dbReference>
<dbReference type="EMBL" id="PGGS01001541">
    <property type="protein sequence ID" value="PNH00276.1"/>
    <property type="molecule type" value="Genomic_DNA"/>
</dbReference>
<dbReference type="PANTHER" id="PTHR46609:SF6">
    <property type="entry name" value="EXONUCLEASE, PHAGE-TYPE_RECB, C-TERMINAL DOMAIN-CONTAINING PROTEIN-RELATED"/>
    <property type="match status" value="1"/>
</dbReference>
<proteinExistence type="predicted"/>
<comment type="caution">
    <text evidence="3">The sequence shown here is derived from an EMBL/GenBank/DDBJ whole genome shotgun (WGS) entry which is preliminary data.</text>
</comment>
<keyword evidence="4" id="KW-1185">Reference proteome</keyword>
<evidence type="ECO:0000313" key="2">
    <source>
        <dbReference type="EMBL" id="PNH00276.1"/>
    </source>
</evidence>
<name>A0A2J8AJ52_9CHLO</name>
<dbReference type="PANTHER" id="PTHR46609">
    <property type="entry name" value="EXONUCLEASE, PHAGE-TYPE/RECB, C-TERMINAL DOMAIN-CONTAINING PROTEIN"/>
    <property type="match status" value="1"/>
</dbReference>
<dbReference type="GO" id="GO:0006281">
    <property type="term" value="P:DNA repair"/>
    <property type="evidence" value="ECO:0007669"/>
    <property type="project" value="UniProtKB-ARBA"/>
</dbReference>
<dbReference type="EMBL" id="PGGS01000007">
    <property type="protein sequence ID" value="PNH12552.1"/>
    <property type="molecule type" value="Genomic_DNA"/>
</dbReference>
<gene>
    <name evidence="3" type="ORF">TSOC_000484</name>
    <name evidence="2" type="ORF">TSOC_013904</name>
</gene>
<dbReference type="InterPro" id="IPR051703">
    <property type="entry name" value="NF-kappa-B_Signaling_Reg"/>
</dbReference>
<evidence type="ECO:0000313" key="4">
    <source>
        <dbReference type="Proteomes" id="UP000236333"/>
    </source>
</evidence>
<dbReference type="Proteomes" id="UP000236333">
    <property type="component" value="Unassembled WGS sequence"/>
</dbReference>
<sequence length="338" mass="39084">MYEDVAQQVYCKRNGVRIHEFGLLKHPTVAHIGASPDGISELGVMLEIKCPYRRQITGEVPVQYYYQIQGQLEVCGLQECDYLELKLEESPRQDFYDTAGPIFPERGVVAEFYDSEAGKSVYTYSGVDWAVTALQEFERKAEERDAAVKFHYWIQKYRDDPCLMEREIGVPPIVCGIECEKNGRYLNGDFVSLDDYENGFNFSKVIEDYSMNSTILKLNKPTRLGLAFAFEVMFTLPTSSWEDYSWQNTGEIMSRLEDMHLLQMCSVAETIRVAHIVSYATSELHPLETERYHGPGTKIHFEMWGLFQRLGSRWIRVVMAARTIQRGWRARSKMPRAK</sequence>
<dbReference type="Gene3D" id="3.90.320.10">
    <property type="match status" value="1"/>
</dbReference>
<evidence type="ECO:0000259" key="1">
    <source>
        <dbReference type="Pfam" id="PF09588"/>
    </source>
</evidence>
<dbReference type="InterPro" id="IPR019080">
    <property type="entry name" value="YqaJ_viral_recombinase"/>
</dbReference>
<dbReference type="OrthoDB" id="498277at2759"/>
<dbReference type="AlphaFoldDB" id="A0A2J8AJ52"/>
<reference evidence="3 4" key="1">
    <citation type="journal article" date="2017" name="Mol. Biol. Evol.">
        <title>The 4-celled Tetrabaena socialis nuclear genome reveals the essential components for genetic control of cell number at the origin of multicellularity in the volvocine lineage.</title>
        <authorList>
            <person name="Featherston J."/>
            <person name="Arakaki Y."/>
            <person name="Hanschen E.R."/>
            <person name="Ferris P.J."/>
            <person name="Michod R.E."/>
            <person name="Olson B.J.S.C."/>
            <person name="Nozaki H."/>
            <person name="Durand P.M."/>
        </authorList>
    </citation>
    <scope>NUCLEOTIDE SEQUENCE [LARGE SCALE GENOMIC DNA]</scope>
    <source>
        <strain evidence="3 4">NIES-571</strain>
    </source>
</reference>
<dbReference type="SUPFAM" id="SSF52980">
    <property type="entry name" value="Restriction endonuclease-like"/>
    <property type="match status" value="1"/>
</dbReference>
<organism evidence="3 4">
    <name type="scientific">Tetrabaena socialis</name>
    <dbReference type="NCBI Taxonomy" id="47790"/>
    <lineage>
        <taxon>Eukaryota</taxon>
        <taxon>Viridiplantae</taxon>
        <taxon>Chlorophyta</taxon>
        <taxon>core chlorophytes</taxon>
        <taxon>Chlorophyceae</taxon>
        <taxon>CS clade</taxon>
        <taxon>Chlamydomonadales</taxon>
        <taxon>Tetrabaenaceae</taxon>
        <taxon>Tetrabaena</taxon>
    </lineage>
</organism>